<organism evidence="1 2">
    <name type="scientific">Trifolium medium</name>
    <dbReference type="NCBI Taxonomy" id="97028"/>
    <lineage>
        <taxon>Eukaryota</taxon>
        <taxon>Viridiplantae</taxon>
        <taxon>Streptophyta</taxon>
        <taxon>Embryophyta</taxon>
        <taxon>Tracheophyta</taxon>
        <taxon>Spermatophyta</taxon>
        <taxon>Magnoliopsida</taxon>
        <taxon>eudicotyledons</taxon>
        <taxon>Gunneridae</taxon>
        <taxon>Pentapetalae</taxon>
        <taxon>rosids</taxon>
        <taxon>fabids</taxon>
        <taxon>Fabales</taxon>
        <taxon>Fabaceae</taxon>
        <taxon>Papilionoideae</taxon>
        <taxon>50 kb inversion clade</taxon>
        <taxon>NPAAA clade</taxon>
        <taxon>Hologalegina</taxon>
        <taxon>IRL clade</taxon>
        <taxon>Trifolieae</taxon>
        <taxon>Trifolium</taxon>
    </lineage>
</organism>
<sequence>QLRLRFELPRYFDFNELSVFKFGQEFVIGDIPSGYSHDSYPLSRDKQPRLRFQLPHHFDFNELSLFKLGHEFVIGDFPSVYPNESNSTENSHFMKKVVA</sequence>
<protein>
    <submittedName>
        <fullName evidence="1">Uncharacterized protein</fullName>
    </submittedName>
</protein>
<name>A0A392SRT8_9FABA</name>
<comment type="caution">
    <text evidence="1">The sequence shown here is derived from an EMBL/GenBank/DDBJ whole genome shotgun (WGS) entry which is preliminary data.</text>
</comment>
<dbReference type="Proteomes" id="UP000265520">
    <property type="component" value="Unassembled WGS sequence"/>
</dbReference>
<keyword evidence="2" id="KW-1185">Reference proteome</keyword>
<reference evidence="1 2" key="1">
    <citation type="journal article" date="2018" name="Front. Plant Sci.">
        <title>Red Clover (Trifolium pratense) and Zigzag Clover (T. medium) - A Picture of Genomic Similarities and Differences.</title>
        <authorList>
            <person name="Dluhosova J."/>
            <person name="Istvanek J."/>
            <person name="Nedelnik J."/>
            <person name="Repkova J."/>
        </authorList>
    </citation>
    <scope>NUCLEOTIDE SEQUENCE [LARGE SCALE GENOMIC DNA]</scope>
    <source>
        <strain evidence="2">cv. 10/8</strain>
        <tissue evidence="1">Leaf</tissue>
    </source>
</reference>
<evidence type="ECO:0000313" key="1">
    <source>
        <dbReference type="EMBL" id="MCI51142.1"/>
    </source>
</evidence>
<dbReference type="EMBL" id="LXQA010427550">
    <property type="protein sequence ID" value="MCI51142.1"/>
    <property type="molecule type" value="Genomic_DNA"/>
</dbReference>
<feature type="non-terminal residue" evidence="1">
    <location>
        <position position="1"/>
    </location>
</feature>
<feature type="non-terminal residue" evidence="1">
    <location>
        <position position="99"/>
    </location>
</feature>
<proteinExistence type="predicted"/>
<dbReference type="AlphaFoldDB" id="A0A392SRT8"/>
<accession>A0A392SRT8</accession>
<evidence type="ECO:0000313" key="2">
    <source>
        <dbReference type="Proteomes" id="UP000265520"/>
    </source>
</evidence>